<feature type="compositionally biased region" description="Low complexity" evidence="1">
    <location>
        <begin position="309"/>
        <end position="334"/>
    </location>
</feature>
<dbReference type="InterPro" id="IPR043740">
    <property type="entry name" value="DUF5685"/>
</dbReference>
<dbReference type="Proteomes" id="UP001180551">
    <property type="component" value="Unassembled WGS sequence"/>
</dbReference>
<evidence type="ECO:0000313" key="2">
    <source>
        <dbReference type="EMBL" id="MDT0454850.1"/>
    </source>
</evidence>
<reference evidence="2" key="1">
    <citation type="submission" date="2024-05" db="EMBL/GenBank/DDBJ databases">
        <title>30 novel species of actinomycetes from the DSMZ collection.</title>
        <authorList>
            <person name="Nouioui I."/>
        </authorList>
    </citation>
    <scope>NUCLEOTIDE SEQUENCE</scope>
    <source>
        <strain evidence="2">DSM 41527</strain>
    </source>
</reference>
<dbReference type="RefSeq" id="WP_311622275.1">
    <property type="nucleotide sequence ID" value="NZ_JAVRFE010000003.1"/>
</dbReference>
<feature type="compositionally biased region" description="Gly residues" evidence="1">
    <location>
        <begin position="352"/>
        <end position="376"/>
    </location>
</feature>
<comment type="caution">
    <text evidence="2">The sequence shown here is derived from an EMBL/GenBank/DDBJ whole genome shotgun (WGS) entry which is preliminary data.</text>
</comment>
<feature type="region of interest" description="Disordered" evidence="1">
    <location>
        <begin position="285"/>
        <end position="382"/>
    </location>
</feature>
<proteinExistence type="predicted"/>
<accession>A0ABU2T3J5</accession>
<dbReference type="EMBL" id="JAVRFE010000003">
    <property type="protein sequence ID" value="MDT0454850.1"/>
    <property type="molecule type" value="Genomic_DNA"/>
</dbReference>
<protein>
    <submittedName>
        <fullName evidence="2">DUF5685 family protein</fullName>
    </submittedName>
</protein>
<dbReference type="Pfam" id="PF18937">
    <property type="entry name" value="DUF5685"/>
    <property type="match status" value="1"/>
</dbReference>
<evidence type="ECO:0000256" key="1">
    <source>
        <dbReference type="SAM" id="MobiDB-lite"/>
    </source>
</evidence>
<gene>
    <name evidence="2" type="ORF">RM550_03720</name>
</gene>
<name>A0ABU2T3J5_9ACTN</name>
<sequence>MFGIVRPCTHRLSQGLKAEWMAHLCGLCLALRGDHGQFARVVTNYDGLIISVLTDAQSGPAQARRRTAGPCPLRGMRTASVAQGEGARLAASVSLVLASAKIRDHVADGNGALRRRPVAAAARKVAAGWDRAGARTGATLGFDTAVLVDAVDRQLGIEELAGPGTPLTFITEPTETATAAAFAHTAVLAGRPGNAAPLAEAGRFFGRLAHLLDAVEDRAADVAEGAWNPLAATGATLAQARRLCDDALHGIRLALRDVEFADSALVHVLLVHELRRSVDRAFGTASCSHQGHGAPGPYDGQGRNPYRNGGPSPYGQPPQHGQPPHHGQAPAGGSYAHGHQHLNGPQNPYSGGPVGPGGPSGGHGGHGGGSGGGEGGMPHLPQQPKKPRGFFAGCAVAIGLCCTCKLCCAEEYEGPWSRKKREGCCQNCDCCDGCSCCECCECCECCSCCDC</sequence>
<keyword evidence="3" id="KW-1185">Reference proteome</keyword>
<evidence type="ECO:0000313" key="3">
    <source>
        <dbReference type="Proteomes" id="UP001180551"/>
    </source>
</evidence>
<organism evidence="2 3">
    <name type="scientific">Streptomyces mooreae</name>
    <dbReference type="NCBI Taxonomy" id="3075523"/>
    <lineage>
        <taxon>Bacteria</taxon>
        <taxon>Bacillati</taxon>
        <taxon>Actinomycetota</taxon>
        <taxon>Actinomycetes</taxon>
        <taxon>Kitasatosporales</taxon>
        <taxon>Streptomycetaceae</taxon>
        <taxon>Streptomyces</taxon>
    </lineage>
</organism>